<protein>
    <recommendedName>
        <fullName evidence="3">DUF1127 domain-containing protein</fullName>
    </recommendedName>
</protein>
<dbReference type="EMBL" id="JBAFVH010000002">
    <property type="protein sequence ID" value="MFG1371530.1"/>
    <property type="molecule type" value="Genomic_DNA"/>
</dbReference>
<keyword evidence="2" id="KW-1185">Reference proteome</keyword>
<dbReference type="RefSeq" id="WP_393991512.1">
    <property type="nucleotide sequence ID" value="NZ_JBAFVH010000002.1"/>
</dbReference>
<comment type="caution">
    <text evidence="1">The sequence shown here is derived from an EMBL/GenBank/DDBJ whole genome shotgun (WGS) entry which is preliminary data.</text>
</comment>
<reference evidence="1 2" key="1">
    <citation type="submission" date="2024-02" db="EMBL/GenBank/DDBJ databases">
        <title>Expansion and revision of Xanthobacter and proposal of Roseixanthobacter gen. nov.</title>
        <authorList>
            <person name="Soltysiak M.P.M."/>
            <person name="Jalihal A."/>
            <person name="Ory A."/>
            <person name="Chrisophersen C."/>
            <person name="Lee A.D."/>
            <person name="Boulton J."/>
            <person name="Springer M."/>
        </authorList>
    </citation>
    <scope>NUCLEOTIDE SEQUENCE [LARGE SCALE GENOMIC DNA]</scope>
    <source>
        <strain evidence="1 2">23A</strain>
    </source>
</reference>
<evidence type="ECO:0008006" key="3">
    <source>
        <dbReference type="Google" id="ProtNLM"/>
    </source>
</evidence>
<name>A0ABW6ZS40_9HYPH</name>
<proteinExistence type="predicted"/>
<gene>
    <name evidence="1" type="ORF">V5F32_05075</name>
</gene>
<sequence length="54" mass="6158">MLLGFLRRFRRAWAAMAVSSQHEAAFSAHRARYDLFRTLGLPHDAALRRASGDE</sequence>
<accession>A0ABW6ZS40</accession>
<evidence type="ECO:0000313" key="2">
    <source>
        <dbReference type="Proteomes" id="UP001604002"/>
    </source>
</evidence>
<organism evidence="1 2">
    <name type="scientific">Xanthobacter oligotrophicus</name>
    <dbReference type="NCBI Taxonomy" id="2607286"/>
    <lineage>
        <taxon>Bacteria</taxon>
        <taxon>Pseudomonadati</taxon>
        <taxon>Pseudomonadota</taxon>
        <taxon>Alphaproteobacteria</taxon>
        <taxon>Hyphomicrobiales</taxon>
        <taxon>Xanthobacteraceae</taxon>
        <taxon>Xanthobacter</taxon>
    </lineage>
</organism>
<evidence type="ECO:0000313" key="1">
    <source>
        <dbReference type="EMBL" id="MFG1371530.1"/>
    </source>
</evidence>
<dbReference type="Proteomes" id="UP001604002">
    <property type="component" value="Unassembled WGS sequence"/>
</dbReference>